<dbReference type="InterPro" id="IPR008258">
    <property type="entry name" value="Transglycosylase_SLT_dom_1"/>
</dbReference>
<dbReference type="InterPro" id="IPR023346">
    <property type="entry name" value="Lysozyme-like_dom_sf"/>
</dbReference>
<protein>
    <submittedName>
        <fullName evidence="1">Soluble lytic murein transglycosylase</fullName>
        <ecNumber evidence="1">4.2.2.-</ecNumber>
    </submittedName>
</protein>
<dbReference type="SUPFAM" id="SSF53955">
    <property type="entry name" value="Lysozyme-like"/>
    <property type="match status" value="1"/>
</dbReference>
<dbReference type="CDD" id="cd00254">
    <property type="entry name" value="LT-like"/>
    <property type="match status" value="1"/>
</dbReference>
<proteinExistence type="predicted"/>
<dbReference type="Pfam" id="PF01464">
    <property type="entry name" value="SLT"/>
    <property type="match status" value="1"/>
</dbReference>
<dbReference type="EMBL" id="AP017312">
    <property type="protein sequence ID" value="BAU29188.1"/>
    <property type="molecule type" value="Genomic_DNA"/>
</dbReference>
<dbReference type="PANTHER" id="PTHR37423:SF2">
    <property type="entry name" value="MEMBRANE-BOUND LYTIC MUREIN TRANSGLYCOSYLASE C"/>
    <property type="match status" value="1"/>
</dbReference>
<dbReference type="KEGG" id="asoc:CB4_03369"/>
<dbReference type="PANTHER" id="PTHR37423">
    <property type="entry name" value="SOLUBLE LYTIC MUREIN TRANSGLYCOSYLASE-RELATED"/>
    <property type="match status" value="1"/>
</dbReference>
<keyword evidence="2" id="KW-1185">Reference proteome</keyword>
<reference evidence="1 2" key="1">
    <citation type="submission" date="2015-12" db="EMBL/GenBank/DDBJ databases">
        <title>Genome sequence of Aneurinibacillus soli.</title>
        <authorList>
            <person name="Lee J.S."/>
            <person name="Lee K.C."/>
            <person name="Kim K.K."/>
            <person name="Lee B.W."/>
        </authorList>
    </citation>
    <scope>NUCLEOTIDE SEQUENCE [LARGE SCALE GENOMIC DNA]</scope>
    <source>
        <strain evidence="1 2">CB4</strain>
    </source>
</reference>
<name>A0A0U4NKE8_9BACL</name>
<dbReference type="Proteomes" id="UP000217696">
    <property type="component" value="Chromosome"/>
</dbReference>
<evidence type="ECO:0000313" key="1">
    <source>
        <dbReference type="EMBL" id="BAU29188.1"/>
    </source>
</evidence>
<dbReference type="Gene3D" id="1.10.530.10">
    <property type="match status" value="1"/>
</dbReference>
<accession>A0A0U4NKE8</accession>
<gene>
    <name evidence="1" type="primary">slt_1</name>
    <name evidence="1" type="ORF">CB4_03369</name>
</gene>
<keyword evidence="1" id="KW-0456">Lyase</keyword>
<dbReference type="EC" id="4.2.2.-" evidence="1"/>
<dbReference type="RefSeq" id="WP_231956049.1">
    <property type="nucleotide sequence ID" value="NZ_AP017312.1"/>
</dbReference>
<dbReference type="GO" id="GO:0016829">
    <property type="term" value="F:lyase activity"/>
    <property type="evidence" value="ECO:0007669"/>
    <property type="project" value="UniProtKB-KW"/>
</dbReference>
<evidence type="ECO:0000313" key="2">
    <source>
        <dbReference type="Proteomes" id="UP000217696"/>
    </source>
</evidence>
<sequence length="248" mass="26383">MEVGSSQWLLDNTLVKVANKNPQMAQRLQEQIAGQVDFADMLAAAVKDQGAGLVMNPEQPDQSQALLNALIASYGSMSGTGAGTSDASDTYEALPRALTEVPAVTRATSNASSAYKKASAALSSSRADIEQAIVAAAKKHGVSETLIRAVIKQESDFNPTVRSHAGAMGLMQLMPENVRELGIRNPYDVAENVDGGTRHLKEMLDRYDGNVTLALAGYNAGPGNVKKYGGVPPFKETQNYIRKITAML</sequence>
<dbReference type="AlphaFoldDB" id="A0A0U4NKE8"/>
<organism evidence="1 2">
    <name type="scientific">Aneurinibacillus soli</name>
    <dbReference type="NCBI Taxonomy" id="1500254"/>
    <lineage>
        <taxon>Bacteria</taxon>
        <taxon>Bacillati</taxon>
        <taxon>Bacillota</taxon>
        <taxon>Bacilli</taxon>
        <taxon>Bacillales</taxon>
        <taxon>Paenibacillaceae</taxon>
        <taxon>Aneurinibacillus group</taxon>
        <taxon>Aneurinibacillus</taxon>
    </lineage>
</organism>